<dbReference type="Gene3D" id="2.130.10.10">
    <property type="entry name" value="YVTN repeat-like/Quinoprotein amine dehydrogenase"/>
    <property type="match status" value="3"/>
</dbReference>
<evidence type="ECO:0000313" key="1">
    <source>
        <dbReference type="EMBL" id="SUZ68963.1"/>
    </source>
</evidence>
<proteinExistence type="predicted"/>
<name>A0A381PU34_9ZZZZ</name>
<dbReference type="InterPro" id="IPR015943">
    <property type="entry name" value="WD40/YVTN_repeat-like_dom_sf"/>
</dbReference>
<evidence type="ECO:0008006" key="2">
    <source>
        <dbReference type="Google" id="ProtNLM"/>
    </source>
</evidence>
<sequence length="558" mass="63075">MRGVHFRGLWLACLTFLQAQADIKYDPWDWVTYRFSQDITSISDGPEHIYFASPGGILRYQTFGRYWDYPITTSQGLSDFTVTAVYYDFHTNILWASTSRGLDYSMDGGGRWNQVSRDELGLRDRELIIRIGSTAEELYCVTPSQIIKADHLSGFLIMPYAEPPPKEHITWGSALMIGTAAVRDFVDGFSAMGGWNLELGWLNGPSLNEEAPITTVHTDRFGDMWVGTRGGPVFHGDRQLMIMEPKPVGLAQTNATVLEFWENNLWVAGVSAPGTPSGITLFDTDRGTSEFFRRGVEFNFGLDVVTAIEKVGKQWWFGTPDGLQIYEPLKDTWTVLSKVKTLIDEPVSRLETDGDYVYAGTRMGVVRVSVEKSVLDPWTVTNDIGRWPLDALWWDGSNLWISSRQHLWRWLADADFLYQYGSFGEELTGIQQGESTLMSPVTAVVSSERMVYFADEFGLLLFNKIEGKWDRYSAESKLVGFHTLDMDVATIDDSTTVAWLATTKGAVMVNLRTGFVRQFGTRDGLPSKQISAVRVEGDQVWFGTFEGLCRFKWLRYLQ</sequence>
<organism evidence="1">
    <name type="scientific">marine metagenome</name>
    <dbReference type="NCBI Taxonomy" id="408172"/>
    <lineage>
        <taxon>unclassified sequences</taxon>
        <taxon>metagenomes</taxon>
        <taxon>ecological metagenomes</taxon>
    </lineage>
</organism>
<accession>A0A381PU34</accession>
<gene>
    <name evidence="1" type="ORF">METZ01_LOCUS21817</name>
</gene>
<dbReference type="EMBL" id="UINC01001049">
    <property type="protein sequence ID" value="SUZ68963.1"/>
    <property type="molecule type" value="Genomic_DNA"/>
</dbReference>
<dbReference type="SUPFAM" id="SSF110296">
    <property type="entry name" value="Oligoxyloglucan reducing end-specific cellobiohydrolase"/>
    <property type="match status" value="1"/>
</dbReference>
<protein>
    <recommendedName>
        <fullName evidence="2">Photosynthesis system II assembly factor Ycf48/Hcf136-like domain-containing protein</fullName>
    </recommendedName>
</protein>
<reference evidence="1" key="1">
    <citation type="submission" date="2018-05" db="EMBL/GenBank/DDBJ databases">
        <authorList>
            <person name="Lanie J.A."/>
            <person name="Ng W.-L."/>
            <person name="Kazmierczak K.M."/>
            <person name="Andrzejewski T.M."/>
            <person name="Davidsen T.M."/>
            <person name="Wayne K.J."/>
            <person name="Tettelin H."/>
            <person name="Glass J.I."/>
            <person name="Rusch D."/>
            <person name="Podicherti R."/>
            <person name="Tsui H.-C.T."/>
            <person name="Winkler M.E."/>
        </authorList>
    </citation>
    <scope>NUCLEOTIDE SEQUENCE</scope>
</reference>
<dbReference type="AlphaFoldDB" id="A0A381PU34"/>